<dbReference type="InterPro" id="IPR002885">
    <property type="entry name" value="PPR_rpt"/>
</dbReference>
<feature type="repeat" description="PPR" evidence="2">
    <location>
        <begin position="390"/>
        <end position="424"/>
    </location>
</feature>
<sequence length="655" mass="73509">MRNQWRLLLRRYSTISAATISKPLSLHQVHATSPPPPPLATLSLSSLGRPLTNCPLLLPSPFQNPTPRCFSSELALDDKLSDYSVIINIFSKSISSDEIQQELESNNIIISHESVLNVLRNLESSPVTAVKFFDWVLKREGERLSSKSYNLMLGILGVNGYVKEFWDMVETMKKKGYGVSKGAFTKVSEYFENVGLESDLEKLRGLFASKSLEDDSVEKVSYRICKIVRQEVWDEDVEKKIKELNVALSSDLVKMVLENLQQDPTKASIFFRWVEESGLFNHDEWTYNSMAVILGREDCIDRFWNVVNQMRNAGHEMEMGAYVKVMSRFIKRKLMKDAVELYEFAMGGKTKPSDRDFTFLLKKIVVGKELDTELIFKLVKIFKDSGNVLTNSTMNSVLKSLTSVGRIKDCNKIMDFMMEGGLRPSASLQRKTAILLSTSGSNDEPSKFIENLEAFGCTPGFETWTSLVEGHCLAGNLDIASECLQKLIEKDGVSSAGYALQVLVSSYCSKNRAAEACKLLCDMVRVKGLKPSHLTFKTLINNLLVQGAFKDALDLLPVMKDQGFPPYLDALIEYISKHGNADDAIIFLKAMTTKKFPSTAVFLRIFEAFFMARRLREAQNLLAKCPRHIKNHADILNRFSSIKSAETGTAAAVAS</sequence>
<accession>A0AAD3TCY3</accession>
<keyword evidence="1" id="KW-0677">Repeat</keyword>
<feature type="repeat" description="PPR" evidence="2">
    <location>
        <begin position="532"/>
        <end position="566"/>
    </location>
</feature>
<evidence type="ECO:0000256" key="2">
    <source>
        <dbReference type="PROSITE-ProRule" id="PRU00708"/>
    </source>
</evidence>
<dbReference type="InterPro" id="IPR011990">
    <property type="entry name" value="TPR-like_helical_dom_sf"/>
</dbReference>
<dbReference type="EMBL" id="BSYO01000032">
    <property type="protein sequence ID" value="GMH27250.1"/>
    <property type="molecule type" value="Genomic_DNA"/>
</dbReference>
<organism evidence="3 4">
    <name type="scientific">Nepenthes gracilis</name>
    <name type="common">Slender pitcher plant</name>
    <dbReference type="NCBI Taxonomy" id="150966"/>
    <lineage>
        <taxon>Eukaryota</taxon>
        <taxon>Viridiplantae</taxon>
        <taxon>Streptophyta</taxon>
        <taxon>Embryophyta</taxon>
        <taxon>Tracheophyta</taxon>
        <taxon>Spermatophyta</taxon>
        <taxon>Magnoliopsida</taxon>
        <taxon>eudicotyledons</taxon>
        <taxon>Gunneridae</taxon>
        <taxon>Pentapetalae</taxon>
        <taxon>Caryophyllales</taxon>
        <taxon>Nepenthaceae</taxon>
        <taxon>Nepenthes</taxon>
    </lineage>
</organism>
<dbReference type="GO" id="GO:0008380">
    <property type="term" value="P:RNA splicing"/>
    <property type="evidence" value="ECO:0007669"/>
    <property type="project" value="InterPro"/>
</dbReference>
<evidence type="ECO:0000313" key="4">
    <source>
        <dbReference type="Proteomes" id="UP001279734"/>
    </source>
</evidence>
<reference evidence="3" key="1">
    <citation type="submission" date="2023-05" db="EMBL/GenBank/DDBJ databases">
        <title>Nepenthes gracilis genome sequencing.</title>
        <authorList>
            <person name="Fukushima K."/>
        </authorList>
    </citation>
    <scope>NUCLEOTIDE SEQUENCE</scope>
    <source>
        <strain evidence="3">SING2019-196</strain>
    </source>
</reference>
<dbReference type="PANTHER" id="PTHR47003:SF3">
    <property type="entry name" value="SMALL RIBOSOMAL SUBUNIT PROTEIN MS81 (RPPR8)"/>
    <property type="match status" value="1"/>
</dbReference>
<comment type="caution">
    <text evidence="3">The sequence shown here is derived from an EMBL/GenBank/DDBJ whole genome shotgun (WGS) entry which is preliminary data.</text>
</comment>
<dbReference type="InterPro" id="IPR044578">
    <property type="entry name" value="BIR6-like"/>
</dbReference>
<proteinExistence type="predicted"/>
<gene>
    <name evidence="3" type="ORF">Nepgr_029093</name>
</gene>
<dbReference type="PANTHER" id="PTHR47003">
    <property type="entry name" value="OS01G0970900 PROTEIN"/>
    <property type="match status" value="1"/>
</dbReference>
<dbReference type="Proteomes" id="UP001279734">
    <property type="component" value="Unassembled WGS sequence"/>
</dbReference>
<protein>
    <recommendedName>
        <fullName evidence="5">Pentatricopeptide repeat-containing protein</fullName>
    </recommendedName>
</protein>
<dbReference type="Pfam" id="PF01535">
    <property type="entry name" value="PPR"/>
    <property type="match status" value="3"/>
</dbReference>
<name>A0AAD3TCY3_NEPGR</name>
<dbReference type="PROSITE" id="PS51375">
    <property type="entry name" value="PPR"/>
    <property type="match status" value="2"/>
</dbReference>
<evidence type="ECO:0008006" key="5">
    <source>
        <dbReference type="Google" id="ProtNLM"/>
    </source>
</evidence>
<evidence type="ECO:0000256" key="1">
    <source>
        <dbReference type="ARBA" id="ARBA00022737"/>
    </source>
</evidence>
<evidence type="ECO:0000313" key="3">
    <source>
        <dbReference type="EMBL" id="GMH27250.1"/>
    </source>
</evidence>
<dbReference type="Gene3D" id="1.25.40.10">
    <property type="entry name" value="Tetratricopeptide repeat domain"/>
    <property type="match status" value="4"/>
</dbReference>
<dbReference type="AlphaFoldDB" id="A0AAD3TCY3"/>
<keyword evidence="4" id="KW-1185">Reference proteome</keyword>